<sequence>MKKIVLFSFFILLSCCKRKEIKLTQNKTYRDSTLLILNFDANTKRNVLDEEKAELILNKHFKKKGFLIESELNFETFNPELKENLGKKAIDFLEIKPLNNSATIVKYYNCEPFENGNCVQPHYSIIANKMKGYEIINEDFLPNNFTIDSVKNEKGKPYIYGYYFECANKKKLKSYRIAVK</sequence>
<dbReference type="PROSITE" id="PS51257">
    <property type="entry name" value="PROKAR_LIPOPROTEIN"/>
    <property type="match status" value="1"/>
</dbReference>
<name>A0A1M5E331_9FLAO</name>
<dbReference type="Proteomes" id="UP000184147">
    <property type="component" value="Unassembled WGS sequence"/>
</dbReference>
<dbReference type="EMBL" id="FQVQ01000017">
    <property type="protein sequence ID" value="SHF73481.1"/>
    <property type="molecule type" value="Genomic_DNA"/>
</dbReference>
<dbReference type="STRING" id="1124188.SAMN05444377_11741"/>
<dbReference type="OrthoDB" id="1050478at2"/>
<evidence type="ECO:0000313" key="2">
    <source>
        <dbReference type="Proteomes" id="UP000184147"/>
    </source>
</evidence>
<evidence type="ECO:0000313" key="1">
    <source>
        <dbReference type="EMBL" id="SHF73481.1"/>
    </source>
</evidence>
<keyword evidence="2" id="KW-1185">Reference proteome</keyword>
<dbReference type="AlphaFoldDB" id="A0A1M5E331"/>
<organism evidence="1 2">
    <name type="scientific">Flavobacterium fontis</name>
    <dbReference type="NCBI Taxonomy" id="1124188"/>
    <lineage>
        <taxon>Bacteria</taxon>
        <taxon>Pseudomonadati</taxon>
        <taxon>Bacteroidota</taxon>
        <taxon>Flavobacteriia</taxon>
        <taxon>Flavobacteriales</taxon>
        <taxon>Flavobacteriaceae</taxon>
        <taxon>Flavobacterium</taxon>
    </lineage>
</organism>
<dbReference type="RefSeq" id="WP_143161805.1">
    <property type="nucleotide sequence ID" value="NZ_FQVQ01000017.1"/>
</dbReference>
<evidence type="ECO:0008006" key="3">
    <source>
        <dbReference type="Google" id="ProtNLM"/>
    </source>
</evidence>
<reference evidence="1 2" key="1">
    <citation type="submission" date="2016-11" db="EMBL/GenBank/DDBJ databases">
        <authorList>
            <person name="Jaros S."/>
            <person name="Januszkiewicz K."/>
            <person name="Wedrychowicz H."/>
        </authorList>
    </citation>
    <scope>NUCLEOTIDE SEQUENCE [LARGE SCALE GENOMIC DNA]</scope>
    <source>
        <strain evidence="1 2">DSM 25660</strain>
    </source>
</reference>
<proteinExistence type="predicted"/>
<accession>A0A1M5E331</accession>
<protein>
    <recommendedName>
        <fullName evidence="3">Lipoprotein</fullName>
    </recommendedName>
</protein>
<gene>
    <name evidence="1" type="ORF">SAMN05444377_11741</name>
</gene>